<name>A0AAE0JIB2_9PEZI</name>
<evidence type="ECO:0000256" key="1">
    <source>
        <dbReference type="SAM" id="MobiDB-lite"/>
    </source>
</evidence>
<proteinExistence type="predicted"/>
<reference evidence="2" key="2">
    <citation type="submission" date="2023-06" db="EMBL/GenBank/DDBJ databases">
        <authorList>
            <consortium name="Lawrence Berkeley National Laboratory"/>
            <person name="Haridas S."/>
            <person name="Hensen N."/>
            <person name="Bonometti L."/>
            <person name="Westerberg I."/>
            <person name="Brannstrom I.O."/>
            <person name="Guillou S."/>
            <person name="Cros-Aarteil S."/>
            <person name="Calhoun S."/>
            <person name="Kuo A."/>
            <person name="Mondo S."/>
            <person name="Pangilinan J."/>
            <person name="Riley R."/>
            <person name="Labutti K."/>
            <person name="Andreopoulos B."/>
            <person name="Lipzen A."/>
            <person name="Chen C."/>
            <person name="Yanf M."/>
            <person name="Daum C."/>
            <person name="Ng V."/>
            <person name="Clum A."/>
            <person name="Steindorff A."/>
            <person name="Ohm R."/>
            <person name="Martin F."/>
            <person name="Silar P."/>
            <person name="Natvig D."/>
            <person name="Lalanne C."/>
            <person name="Gautier V."/>
            <person name="Ament-Velasquez S.L."/>
            <person name="Kruys A."/>
            <person name="Hutchinson M.I."/>
            <person name="Powell A.J."/>
            <person name="Barry K."/>
            <person name="Miller A.N."/>
            <person name="Grigoriev I.V."/>
            <person name="Debuchy R."/>
            <person name="Gladieux P."/>
            <person name="Thoren M.H."/>
            <person name="Johannesson H."/>
        </authorList>
    </citation>
    <scope>NUCLEOTIDE SEQUENCE</scope>
    <source>
        <strain evidence="2">CBS 560.94</strain>
    </source>
</reference>
<evidence type="ECO:0000313" key="3">
    <source>
        <dbReference type="Proteomes" id="UP001278500"/>
    </source>
</evidence>
<feature type="region of interest" description="Disordered" evidence="1">
    <location>
        <begin position="87"/>
        <end position="159"/>
    </location>
</feature>
<dbReference type="Proteomes" id="UP001278500">
    <property type="component" value="Unassembled WGS sequence"/>
</dbReference>
<accession>A0AAE0JIB2</accession>
<dbReference type="AlphaFoldDB" id="A0AAE0JIB2"/>
<reference evidence="2" key="1">
    <citation type="journal article" date="2023" name="Mol. Phylogenet. Evol.">
        <title>Genome-scale phylogeny and comparative genomics of the fungal order Sordariales.</title>
        <authorList>
            <person name="Hensen N."/>
            <person name="Bonometti L."/>
            <person name="Westerberg I."/>
            <person name="Brannstrom I.O."/>
            <person name="Guillou S."/>
            <person name="Cros-Aarteil S."/>
            <person name="Calhoun S."/>
            <person name="Haridas S."/>
            <person name="Kuo A."/>
            <person name="Mondo S."/>
            <person name="Pangilinan J."/>
            <person name="Riley R."/>
            <person name="LaButti K."/>
            <person name="Andreopoulos B."/>
            <person name="Lipzen A."/>
            <person name="Chen C."/>
            <person name="Yan M."/>
            <person name="Daum C."/>
            <person name="Ng V."/>
            <person name="Clum A."/>
            <person name="Steindorff A."/>
            <person name="Ohm R.A."/>
            <person name="Martin F."/>
            <person name="Silar P."/>
            <person name="Natvig D.O."/>
            <person name="Lalanne C."/>
            <person name="Gautier V."/>
            <person name="Ament-Velasquez S.L."/>
            <person name="Kruys A."/>
            <person name="Hutchinson M.I."/>
            <person name="Powell A.J."/>
            <person name="Barry K."/>
            <person name="Miller A.N."/>
            <person name="Grigoriev I.V."/>
            <person name="Debuchy R."/>
            <person name="Gladieux P."/>
            <person name="Hiltunen Thoren M."/>
            <person name="Johannesson H."/>
        </authorList>
    </citation>
    <scope>NUCLEOTIDE SEQUENCE</scope>
    <source>
        <strain evidence="2">CBS 560.94</strain>
    </source>
</reference>
<dbReference type="GeneID" id="87858437"/>
<dbReference type="RefSeq" id="XP_062683156.1">
    <property type="nucleotide sequence ID" value="XM_062821283.1"/>
</dbReference>
<evidence type="ECO:0000313" key="2">
    <source>
        <dbReference type="EMBL" id="KAK3348074.1"/>
    </source>
</evidence>
<gene>
    <name evidence="2" type="ORF">B0H65DRAFT_165068</name>
</gene>
<keyword evidence="3" id="KW-1185">Reference proteome</keyword>
<organism evidence="2 3">
    <name type="scientific">Neurospora tetraspora</name>
    <dbReference type="NCBI Taxonomy" id="94610"/>
    <lineage>
        <taxon>Eukaryota</taxon>
        <taxon>Fungi</taxon>
        <taxon>Dikarya</taxon>
        <taxon>Ascomycota</taxon>
        <taxon>Pezizomycotina</taxon>
        <taxon>Sordariomycetes</taxon>
        <taxon>Sordariomycetidae</taxon>
        <taxon>Sordariales</taxon>
        <taxon>Sordariaceae</taxon>
        <taxon>Neurospora</taxon>
    </lineage>
</organism>
<sequence>MTLSVACIGIACNTVESIGSIVKLRRSGTRQGCSRQGEQIRAGPATMSITYLHTAGPAYGGRTGSASRGGTPKSRCKSGCPGQWTGTELYRLPTGNRPPVGCRRRHGSQRQPSPDTVHKRAGLQVRCRRNMEELPNGGDPCARPPPEPPNRQALWPLNP</sequence>
<dbReference type="EMBL" id="JAUEPP010000003">
    <property type="protein sequence ID" value="KAK3348074.1"/>
    <property type="molecule type" value="Genomic_DNA"/>
</dbReference>
<protein>
    <submittedName>
        <fullName evidence="2">Uncharacterized protein</fullName>
    </submittedName>
</protein>
<comment type="caution">
    <text evidence="2">The sequence shown here is derived from an EMBL/GenBank/DDBJ whole genome shotgun (WGS) entry which is preliminary data.</text>
</comment>